<dbReference type="Gene3D" id="3.40.50.720">
    <property type="entry name" value="NAD(P)-binding Rossmann-like Domain"/>
    <property type="match status" value="1"/>
</dbReference>
<dbReference type="InterPro" id="IPR013154">
    <property type="entry name" value="ADH-like_N"/>
</dbReference>
<dbReference type="PANTHER" id="PTHR44013:SF1">
    <property type="entry name" value="ZINC-TYPE ALCOHOL DEHYDROGENASE-LIKE PROTEIN C16A3.02C"/>
    <property type="match status" value="1"/>
</dbReference>
<dbReference type="Proteomes" id="UP000774570">
    <property type="component" value="Unassembled WGS sequence"/>
</dbReference>
<dbReference type="SUPFAM" id="SSF51735">
    <property type="entry name" value="NAD(P)-binding Rossmann-fold domains"/>
    <property type="match status" value="1"/>
</dbReference>
<evidence type="ECO:0000313" key="3">
    <source>
        <dbReference type="Proteomes" id="UP000774570"/>
    </source>
</evidence>
<dbReference type="InterPro" id="IPR011032">
    <property type="entry name" value="GroES-like_sf"/>
</dbReference>
<evidence type="ECO:0000259" key="1">
    <source>
        <dbReference type="SMART" id="SM00829"/>
    </source>
</evidence>
<dbReference type="SUPFAM" id="SSF50129">
    <property type="entry name" value="GroES-like"/>
    <property type="match status" value="1"/>
</dbReference>
<evidence type="ECO:0000313" key="2">
    <source>
        <dbReference type="EMBL" id="MBW8481592.1"/>
    </source>
</evidence>
<dbReference type="RefSeq" id="WP_220163404.1">
    <property type="nucleotide sequence ID" value="NZ_JAIBOA010000002.1"/>
</dbReference>
<dbReference type="CDD" id="cd05289">
    <property type="entry name" value="MDR_like_2"/>
    <property type="match status" value="1"/>
</dbReference>
<name>A0ABS7FMH9_9ACTN</name>
<dbReference type="Pfam" id="PF08240">
    <property type="entry name" value="ADH_N"/>
    <property type="match status" value="1"/>
</dbReference>
<dbReference type="InterPro" id="IPR052733">
    <property type="entry name" value="Chloroplast_QOR"/>
</dbReference>
<reference evidence="2 3" key="1">
    <citation type="submission" date="2021-07" db="EMBL/GenBank/DDBJ databases">
        <title>Actinomadura sp. PM05-2 isolated from lichen.</title>
        <authorList>
            <person name="Somphong A."/>
            <person name="Phongsopitanun W."/>
            <person name="Tanasupawat S."/>
            <person name="Peongsungnone V."/>
        </authorList>
    </citation>
    <scope>NUCLEOTIDE SEQUENCE [LARGE SCALE GENOMIC DNA]</scope>
    <source>
        <strain evidence="2 3">PM05-2</strain>
    </source>
</reference>
<dbReference type="Pfam" id="PF13602">
    <property type="entry name" value="ADH_zinc_N_2"/>
    <property type="match status" value="1"/>
</dbReference>
<proteinExistence type="predicted"/>
<protein>
    <submittedName>
        <fullName evidence="2">NADP-dependent oxidoreductase</fullName>
    </submittedName>
</protein>
<gene>
    <name evidence="2" type="ORF">K1Y72_04355</name>
</gene>
<dbReference type="InterPro" id="IPR020843">
    <property type="entry name" value="ER"/>
</dbReference>
<dbReference type="EMBL" id="JAIBOA010000002">
    <property type="protein sequence ID" value="MBW8481592.1"/>
    <property type="molecule type" value="Genomic_DNA"/>
</dbReference>
<accession>A0ABS7FMH9</accession>
<dbReference type="Gene3D" id="3.90.180.10">
    <property type="entry name" value="Medium-chain alcohol dehydrogenases, catalytic domain"/>
    <property type="match status" value="1"/>
</dbReference>
<dbReference type="PANTHER" id="PTHR44013">
    <property type="entry name" value="ZINC-TYPE ALCOHOL DEHYDROGENASE-LIKE PROTEIN C16A3.02C"/>
    <property type="match status" value="1"/>
</dbReference>
<comment type="caution">
    <text evidence="2">The sequence shown here is derived from an EMBL/GenBank/DDBJ whole genome shotgun (WGS) entry which is preliminary data.</text>
</comment>
<organism evidence="2 3">
    <name type="scientific">Actinomadura parmotrematis</name>
    <dbReference type="NCBI Taxonomy" id="2864039"/>
    <lineage>
        <taxon>Bacteria</taxon>
        <taxon>Bacillati</taxon>
        <taxon>Actinomycetota</taxon>
        <taxon>Actinomycetes</taxon>
        <taxon>Streptosporangiales</taxon>
        <taxon>Thermomonosporaceae</taxon>
        <taxon>Actinomadura</taxon>
    </lineage>
</organism>
<dbReference type="InterPro" id="IPR036291">
    <property type="entry name" value="NAD(P)-bd_dom_sf"/>
</dbReference>
<dbReference type="SMART" id="SM00829">
    <property type="entry name" value="PKS_ER"/>
    <property type="match status" value="1"/>
</dbReference>
<keyword evidence="3" id="KW-1185">Reference proteome</keyword>
<feature type="domain" description="Enoyl reductase (ER)" evidence="1">
    <location>
        <begin position="10"/>
        <end position="312"/>
    </location>
</feature>
<sequence length="314" mass="32018">MRAIAVTEYGGTPSLMTVDKPAPGPGEVLVKIVAAGLNPFDWKVADGMLKDSVDAPFPLVMGIDGAGVVEEAGEGVTRLRAGEPVYGAFFGVAKGLGTYAEYTVVPADGAIAKMPDGMIYTQAAAVPTASMAALNAVRAAQVDEGRTVLVVGATGGVGQSAVQLAALQGAKVIATAEPAMAGRMRDLGAAETVDYTSGDLNDAVLAVHQDGIDAVLHFAGDAAAVQRTARLLRPGGAYVTTNFTANPDELAAQQIRGVNLNSETSGALLAELADLIDAGKLKIHVQQEVSLDEAPEAIARSRSGGARGKTVIRV</sequence>